<keyword evidence="3" id="KW-1185">Reference proteome</keyword>
<keyword evidence="1" id="KW-1133">Transmembrane helix</keyword>
<organism evidence="2 3">
    <name type="scientific">Nephila pilipes</name>
    <name type="common">Giant wood spider</name>
    <name type="synonym">Nephila maculata</name>
    <dbReference type="NCBI Taxonomy" id="299642"/>
    <lineage>
        <taxon>Eukaryota</taxon>
        <taxon>Metazoa</taxon>
        <taxon>Ecdysozoa</taxon>
        <taxon>Arthropoda</taxon>
        <taxon>Chelicerata</taxon>
        <taxon>Arachnida</taxon>
        <taxon>Araneae</taxon>
        <taxon>Araneomorphae</taxon>
        <taxon>Entelegynae</taxon>
        <taxon>Araneoidea</taxon>
        <taxon>Nephilidae</taxon>
        <taxon>Nephila</taxon>
    </lineage>
</organism>
<dbReference type="Proteomes" id="UP000887013">
    <property type="component" value="Unassembled WGS sequence"/>
</dbReference>
<feature type="transmembrane region" description="Helical" evidence="1">
    <location>
        <begin position="141"/>
        <end position="158"/>
    </location>
</feature>
<dbReference type="OrthoDB" id="10006435at2759"/>
<reference evidence="2" key="1">
    <citation type="submission" date="2020-08" db="EMBL/GenBank/DDBJ databases">
        <title>Multicomponent nature underlies the extraordinary mechanical properties of spider dragline silk.</title>
        <authorList>
            <person name="Kono N."/>
            <person name="Nakamura H."/>
            <person name="Mori M."/>
            <person name="Yoshida Y."/>
            <person name="Ohtoshi R."/>
            <person name="Malay A.D."/>
            <person name="Moran D.A.P."/>
            <person name="Tomita M."/>
            <person name="Numata K."/>
            <person name="Arakawa K."/>
        </authorList>
    </citation>
    <scope>NUCLEOTIDE SEQUENCE</scope>
</reference>
<dbReference type="PANTHER" id="PTHR11161">
    <property type="entry name" value="O-ACYLTRANSFERASE"/>
    <property type="match status" value="1"/>
</dbReference>
<protein>
    <submittedName>
        <fullName evidence="2">Nose resistant to fluoxetine protein 6</fullName>
    </submittedName>
</protein>
<dbReference type="AlphaFoldDB" id="A0A8X6QGM5"/>
<feature type="transmembrane region" description="Helical" evidence="1">
    <location>
        <begin position="178"/>
        <end position="205"/>
    </location>
</feature>
<name>A0A8X6QGM5_NEPPI</name>
<evidence type="ECO:0000313" key="2">
    <source>
        <dbReference type="EMBL" id="GFU13146.1"/>
    </source>
</evidence>
<proteinExistence type="predicted"/>
<feature type="transmembrane region" description="Helical" evidence="1">
    <location>
        <begin position="65"/>
        <end position="85"/>
    </location>
</feature>
<keyword evidence="1" id="KW-0812">Transmembrane</keyword>
<dbReference type="PANTHER" id="PTHR11161:SF0">
    <property type="entry name" value="O-ACYLTRANSFERASE LIKE PROTEIN"/>
    <property type="match status" value="1"/>
</dbReference>
<gene>
    <name evidence="2" type="primary">nrf-6_49</name>
    <name evidence="2" type="ORF">NPIL_357511</name>
</gene>
<sequence>MSLKACLRLGERSNLMISYNIYATKTWIYFDREIKPSSMKIAEGVQLQSADDLIDIEFTSQFLQGIQLCCGWLITAILMWIYFFALYGTKEDRWVNTWYAGIKDLSFSCGYAWILFLCVSGQAGILNAFLSWKIFHPVSRIGLCTYLTHIVIITRYGYLLRGFIEPELKTLVLWMGKIIPFSLASAFIVCLLFEAPMIRLFSLFAKHKFVRKKTD</sequence>
<feature type="transmembrane region" description="Helical" evidence="1">
    <location>
        <begin position="105"/>
        <end position="129"/>
    </location>
</feature>
<dbReference type="InterPro" id="IPR052728">
    <property type="entry name" value="O2_lipid_transport_reg"/>
</dbReference>
<comment type="caution">
    <text evidence="2">The sequence shown here is derived from an EMBL/GenBank/DDBJ whole genome shotgun (WGS) entry which is preliminary data.</text>
</comment>
<accession>A0A8X6QGM5</accession>
<keyword evidence="1" id="KW-0472">Membrane</keyword>
<dbReference type="EMBL" id="BMAW01078933">
    <property type="protein sequence ID" value="GFU13146.1"/>
    <property type="molecule type" value="Genomic_DNA"/>
</dbReference>
<evidence type="ECO:0000256" key="1">
    <source>
        <dbReference type="SAM" id="Phobius"/>
    </source>
</evidence>
<evidence type="ECO:0000313" key="3">
    <source>
        <dbReference type="Proteomes" id="UP000887013"/>
    </source>
</evidence>